<evidence type="ECO:0000256" key="1">
    <source>
        <dbReference type="ARBA" id="ARBA00008857"/>
    </source>
</evidence>
<dbReference type="InterPro" id="IPR013762">
    <property type="entry name" value="Integrase-like_cat_sf"/>
</dbReference>
<protein>
    <submittedName>
        <fullName evidence="7">Site-specific integrase</fullName>
    </submittedName>
</protein>
<dbReference type="Proteomes" id="UP000324797">
    <property type="component" value="Unassembled WGS sequence"/>
</dbReference>
<keyword evidence="8" id="KW-1185">Reference proteome</keyword>
<dbReference type="CDD" id="cd00397">
    <property type="entry name" value="DNA_BRE_C"/>
    <property type="match status" value="1"/>
</dbReference>
<dbReference type="PANTHER" id="PTHR30349">
    <property type="entry name" value="PHAGE INTEGRASE-RELATED"/>
    <property type="match status" value="1"/>
</dbReference>
<accession>A0A5S4YBU2</accession>
<evidence type="ECO:0000313" key="8">
    <source>
        <dbReference type="Proteomes" id="UP000324797"/>
    </source>
</evidence>
<comment type="caution">
    <text evidence="7">The sequence shown here is derived from an EMBL/GenBank/DDBJ whole genome shotgun (WGS) entry which is preliminary data.</text>
</comment>
<dbReference type="InterPro" id="IPR050090">
    <property type="entry name" value="Tyrosine_recombinase_XerCD"/>
</dbReference>
<dbReference type="Gene3D" id="1.10.150.130">
    <property type="match status" value="1"/>
</dbReference>
<dbReference type="Pfam" id="PF00589">
    <property type="entry name" value="Phage_integrase"/>
    <property type="match status" value="1"/>
</dbReference>
<proteinExistence type="inferred from homology"/>
<comment type="similarity">
    <text evidence="1">Belongs to the 'phage' integrase family.</text>
</comment>
<dbReference type="AlphaFoldDB" id="A0A5S4YBU2"/>
<keyword evidence="4" id="KW-0233">DNA recombination</keyword>
<keyword evidence="2" id="KW-0229">DNA integration</keyword>
<dbReference type="GO" id="GO:0003677">
    <property type="term" value="F:DNA binding"/>
    <property type="evidence" value="ECO:0007669"/>
    <property type="project" value="UniProtKB-KW"/>
</dbReference>
<dbReference type="SUPFAM" id="SSF56349">
    <property type="entry name" value="DNA breaking-rejoining enzymes"/>
    <property type="match status" value="1"/>
</dbReference>
<feature type="region of interest" description="Disordered" evidence="5">
    <location>
        <begin position="264"/>
        <end position="283"/>
    </location>
</feature>
<dbReference type="InterPro" id="IPR002104">
    <property type="entry name" value="Integrase_catalytic"/>
</dbReference>
<organism evidence="7 8">
    <name type="scientific">Bradyrhizobium hipponense</name>
    <dbReference type="NCBI Taxonomy" id="2605638"/>
    <lineage>
        <taxon>Bacteria</taxon>
        <taxon>Pseudomonadati</taxon>
        <taxon>Pseudomonadota</taxon>
        <taxon>Alphaproteobacteria</taxon>
        <taxon>Hyphomicrobiales</taxon>
        <taxon>Nitrobacteraceae</taxon>
        <taxon>Bradyrhizobium</taxon>
    </lineage>
</organism>
<evidence type="ECO:0000259" key="6">
    <source>
        <dbReference type="PROSITE" id="PS51898"/>
    </source>
</evidence>
<dbReference type="InterPro" id="IPR010998">
    <property type="entry name" value="Integrase_recombinase_N"/>
</dbReference>
<dbReference type="GO" id="GO:0006310">
    <property type="term" value="P:DNA recombination"/>
    <property type="evidence" value="ECO:0007669"/>
    <property type="project" value="UniProtKB-KW"/>
</dbReference>
<evidence type="ECO:0000256" key="5">
    <source>
        <dbReference type="SAM" id="MobiDB-lite"/>
    </source>
</evidence>
<name>A0A5S4YBU2_9BRAD</name>
<evidence type="ECO:0000256" key="4">
    <source>
        <dbReference type="ARBA" id="ARBA00023172"/>
    </source>
</evidence>
<dbReference type="Gene3D" id="1.10.443.10">
    <property type="entry name" value="Intergrase catalytic core"/>
    <property type="match status" value="1"/>
</dbReference>
<dbReference type="PROSITE" id="PS51898">
    <property type="entry name" value="TYR_RECOMBINASE"/>
    <property type="match status" value="1"/>
</dbReference>
<keyword evidence="3" id="KW-0238">DNA-binding</keyword>
<evidence type="ECO:0000256" key="2">
    <source>
        <dbReference type="ARBA" id="ARBA00022908"/>
    </source>
</evidence>
<evidence type="ECO:0000313" key="7">
    <source>
        <dbReference type="EMBL" id="TYO61901.1"/>
    </source>
</evidence>
<gene>
    <name evidence="7" type="ORF">FXV83_35670</name>
</gene>
<sequence>MARKVSFSALESRSARLRLKVQRRPYSGPSLARGISLMYRRNKTNGTWVLKASDGQGAYWTKGFGLADDFENSDGKNVLTFYEAQDAAKRLARGEDGSADSAPITVDGALKDYRRDLEARNANPYNAESPRVHLTNVLLAKPVQLLNPHELKKWRDSLLSKVTPATINRVCRCLCAALELARQHDERIQNRQAWEVGLAGLPDAQEARNVIISDDKVREFVAAAYGHDHQLGLLIDTLAITGARPSQVVRLRVEDLRDHPLRSKLMMPRSGKGGGRNRSKRKAERYSVPITVQLAAKLREATKGRADDAPLLLQSDGSPWGDNPGQTYHRHVDKIVTAVGLEPTVVTVYALRHSSIVRMLLQNIPIRLVASLHNTSSNMIERTYSKWITEHSDEISRKALLQHEPASGDNVVTLAS</sequence>
<evidence type="ECO:0000256" key="3">
    <source>
        <dbReference type="ARBA" id="ARBA00023125"/>
    </source>
</evidence>
<feature type="domain" description="Tyr recombinase" evidence="6">
    <location>
        <begin position="207"/>
        <end position="397"/>
    </location>
</feature>
<reference evidence="7 8" key="1">
    <citation type="submission" date="2019-08" db="EMBL/GenBank/DDBJ databases">
        <title>Bradyrhizobium hipponensis sp. nov., a rhizobium isolated from a Lupinus angustifolius root nodule in Tunisia.</title>
        <authorList>
            <person name="Off K."/>
            <person name="Rejili M."/>
            <person name="Mars M."/>
            <person name="Brachmann A."/>
            <person name="Marin M."/>
        </authorList>
    </citation>
    <scope>NUCLEOTIDE SEQUENCE [LARGE SCALE GENOMIC DNA]</scope>
    <source>
        <strain evidence="8">aSej3</strain>
    </source>
</reference>
<dbReference type="InterPro" id="IPR011010">
    <property type="entry name" value="DNA_brk_join_enz"/>
</dbReference>
<dbReference type="PANTHER" id="PTHR30349:SF41">
    <property type="entry name" value="INTEGRASE_RECOMBINASE PROTEIN MJ0367-RELATED"/>
    <property type="match status" value="1"/>
</dbReference>
<dbReference type="GO" id="GO:0015074">
    <property type="term" value="P:DNA integration"/>
    <property type="evidence" value="ECO:0007669"/>
    <property type="project" value="UniProtKB-KW"/>
</dbReference>
<dbReference type="EMBL" id="VSTH01000151">
    <property type="protein sequence ID" value="TYO61901.1"/>
    <property type="molecule type" value="Genomic_DNA"/>
</dbReference>